<reference evidence="2" key="3">
    <citation type="submission" date="2016-07" db="EMBL/GenBank/DDBJ databases">
        <title>Evolution of pathogenesis and genome organization in the Tremellales.</title>
        <authorList>
            <person name="Cuomo C."/>
            <person name="Litvintseva A."/>
            <person name="Heitman J."/>
            <person name="Chen Y."/>
            <person name="Sun S."/>
            <person name="Springer D."/>
            <person name="Dromer F."/>
            <person name="Young S."/>
            <person name="Zeng Q."/>
            <person name="Chapman S."/>
            <person name="Gujja S."/>
            <person name="Saif S."/>
            <person name="Birren B."/>
        </authorList>
    </citation>
    <scope>NUCLEOTIDE SEQUENCE</scope>
    <source>
        <strain evidence="2">CBS 10737</strain>
    </source>
</reference>
<evidence type="ECO:0000256" key="1">
    <source>
        <dbReference type="SAM" id="MobiDB-lite"/>
    </source>
</evidence>
<dbReference type="EMBL" id="CP144527">
    <property type="protein sequence ID" value="WWC72378.1"/>
    <property type="molecule type" value="Genomic_DNA"/>
</dbReference>
<dbReference type="Proteomes" id="UP000094020">
    <property type="component" value="Chromosome 9"/>
</dbReference>
<protein>
    <submittedName>
        <fullName evidence="2">Uncharacterized protein</fullName>
    </submittedName>
</protein>
<evidence type="ECO:0000313" key="4">
    <source>
        <dbReference type="Proteomes" id="UP000094020"/>
    </source>
</evidence>
<sequence>MTGDTILTARRRLSSTSSTFSKLKNASLSFTSILTNFKRKFIKSTIDSKLSSQTQHSQSLQREEEFSINHSRFGSDIEFPVEEEREMIFHNKSPFSNTSIEDESSTSTLRSLQRNSVK</sequence>
<reference evidence="3" key="2">
    <citation type="submission" date="2013-07" db="EMBL/GenBank/DDBJ databases">
        <authorList>
            <consortium name="The Broad Institute Genome Sequencing Platform"/>
            <person name="Cuomo C."/>
            <person name="Litvintseva A."/>
            <person name="Chen Y."/>
            <person name="Heitman J."/>
            <person name="Sun S."/>
            <person name="Springer D."/>
            <person name="Dromer F."/>
            <person name="Young S.K."/>
            <person name="Zeng Q."/>
            <person name="Gargeya S."/>
            <person name="Fitzgerald M."/>
            <person name="Abouelleil A."/>
            <person name="Alvarado L."/>
            <person name="Berlin A.M."/>
            <person name="Chapman S.B."/>
            <person name="Dewar J."/>
            <person name="Goldberg J."/>
            <person name="Griggs A."/>
            <person name="Gujja S."/>
            <person name="Hansen M."/>
            <person name="Howarth C."/>
            <person name="Imamovic A."/>
            <person name="Larimer J."/>
            <person name="McCowan C."/>
            <person name="Murphy C."/>
            <person name="Pearson M."/>
            <person name="Priest M."/>
            <person name="Roberts A."/>
            <person name="Saif S."/>
            <person name="Shea T."/>
            <person name="Sykes S."/>
            <person name="Wortman J."/>
            <person name="Nusbaum C."/>
            <person name="Birren B."/>
        </authorList>
    </citation>
    <scope>NUCLEOTIDE SEQUENCE</scope>
    <source>
        <strain evidence="3">CBS 10737</strain>
    </source>
</reference>
<name>A0A1B9HU09_9TREE</name>
<evidence type="ECO:0000313" key="2">
    <source>
        <dbReference type="EMBL" id="OCF46755.1"/>
    </source>
</evidence>
<dbReference type="GeneID" id="30175511"/>
<gene>
    <name evidence="2" type="ORF">I206_07142</name>
    <name evidence="3" type="ORF">I206_106340</name>
</gene>
<reference evidence="2" key="1">
    <citation type="submission" date="2013-07" db="EMBL/GenBank/DDBJ databases">
        <title>The Genome Sequence of Cryptococcus pinus CBS10737.</title>
        <authorList>
            <consortium name="The Broad Institute Genome Sequencing Platform"/>
            <person name="Cuomo C."/>
            <person name="Litvintseva A."/>
            <person name="Chen Y."/>
            <person name="Heitman J."/>
            <person name="Sun S."/>
            <person name="Springer D."/>
            <person name="Dromer F."/>
            <person name="Young S.K."/>
            <person name="Zeng Q."/>
            <person name="Gargeya S."/>
            <person name="Fitzgerald M."/>
            <person name="Abouelleil A."/>
            <person name="Alvarado L."/>
            <person name="Berlin A.M."/>
            <person name="Chapman S.B."/>
            <person name="Dewar J."/>
            <person name="Goldberg J."/>
            <person name="Griggs A."/>
            <person name="Gujja S."/>
            <person name="Hansen M."/>
            <person name="Howarth C."/>
            <person name="Imamovic A."/>
            <person name="Larimer J."/>
            <person name="McCowan C."/>
            <person name="Murphy C."/>
            <person name="Pearson M."/>
            <person name="Priest M."/>
            <person name="Roberts A."/>
            <person name="Saif S."/>
            <person name="Shea T."/>
            <person name="Sykes S."/>
            <person name="Wortman J."/>
            <person name="Nusbaum C."/>
            <person name="Birren B."/>
        </authorList>
    </citation>
    <scope>NUCLEOTIDE SEQUENCE [LARGE SCALE GENOMIC DNA]</scope>
    <source>
        <strain evidence="2">CBS 10737</strain>
    </source>
</reference>
<evidence type="ECO:0000313" key="3">
    <source>
        <dbReference type="EMBL" id="WWC72378.1"/>
    </source>
</evidence>
<dbReference type="EMBL" id="KI894015">
    <property type="protein sequence ID" value="OCF46755.1"/>
    <property type="molecule type" value="Genomic_DNA"/>
</dbReference>
<organism evidence="2">
    <name type="scientific">Kwoniella pini CBS 10737</name>
    <dbReference type="NCBI Taxonomy" id="1296096"/>
    <lineage>
        <taxon>Eukaryota</taxon>
        <taxon>Fungi</taxon>
        <taxon>Dikarya</taxon>
        <taxon>Basidiomycota</taxon>
        <taxon>Agaricomycotina</taxon>
        <taxon>Tremellomycetes</taxon>
        <taxon>Tremellales</taxon>
        <taxon>Cryptococcaceae</taxon>
        <taxon>Kwoniella</taxon>
    </lineage>
</organism>
<dbReference type="KEGG" id="kpin:30175511"/>
<dbReference type="RefSeq" id="XP_019007974.1">
    <property type="nucleotide sequence ID" value="XM_019158836.1"/>
</dbReference>
<feature type="compositionally biased region" description="Polar residues" evidence="1">
    <location>
        <begin position="93"/>
        <end position="118"/>
    </location>
</feature>
<reference evidence="3" key="4">
    <citation type="submission" date="2024-02" db="EMBL/GenBank/DDBJ databases">
        <title>Comparative genomics of Cryptococcus and Kwoniella reveals pathogenesis evolution and contrasting modes of karyotype evolution via chromosome fusion or intercentromeric recombination.</title>
        <authorList>
            <person name="Coelho M.A."/>
            <person name="David-Palma M."/>
            <person name="Shea T."/>
            <person name="Bowers K."/>
            <person name="McGinley-Smith S."/>
            <person name="Mohammad A.W."/>
            <person name="Gnirke A."/>
            <person name="Yurkov A.M."/>
            <person name="Nowrousian M."/>
            <person name="Sun S."/>
            <person name="Cuomo C.A."/>
            <person name="Heitman J."/>
        </authorList>
    </citation>
    <scope>NUCLEOTIDE SEQUENCE</scope>
    <source>
        <strain evidence="3">CBS 10737</strain>
    </source>
</reference>
<keyword evidence="4" id="KW-1185">Reference proteome</keyword>
<dbReference type="AlphaFoldDB" id="A0A1B9HU09"/>
<accession>A0A1B9HU09</accession>
<proteinExistence type="predicted"/>
<feature type="region of interest" description="Disordered" evidence="1">
    <location>
        <begin position="90"/>
        <end position="118"/>
    </location>
</feature>